<evidence type="ECO:0000256" key="1">
    <source>
        <dbReference type="ARBA" id="ARBA00022527"/>
    </source>
</evidence>
<keyword evidence="6" id="KW-0472">Membrane</keyword>
<proteinExistence type="predicted"/>
<dbReference type="GO" id="GO:0007165">
    <property type="term" value="P:signal transduction"/>
    <property type="evidence" value="ECO:0007669"/>
    <property type="project" value="TreeGrafter"/>
</dbReference>
<dbReference type="GO" id="GO:0005524">
    <property type="term" value="F:ATP binding"/>
    <property type="evidence" value="ECO:0007669"/>
    <property type="project" value="UniProtKB-KW"/>
</dbReference>
<feature type="transmembrane region" description="Helical" evidence="6">
    <location>
        <begin position="208"/>
        <end position="230"/>
    </location>
</feature>
<gene>
    <name evidence="7" type="ORF">IFM89_033990</name>
</gene>
<dbReference type="GO" id="GO:0004674">
    <property type="term" value="F:protein serine/threonine kinase activity"/>
    <property type="evidence" value="ECO:0007669"/>
    <property type="project" value="UniProtKB-KW"/>
</dbReference>
<dbReference type="PANTHER" id="PTHR24057:SF60">
    <property type="entry name" value="SHAGGY-RELATED PROTEIN KINASE THETA"/>
    <property type="match status" value="1"/>
</dbReference>
<keyword evidence="3" id="KW-0547">Nucleotide-binding</keyword>
<evidence type="ECO:0000256" key="6">
    <source>
        <dbReference type="SAM" id="Phobius"/>
    </source>
</evidence>
<feature type="transmembrane region" description="Helical" evidence="6">
    <location>
        <begin position="285"/>
        <end position="306"/>
    </location>
</feature>
<protein>
    <submittedName>
        <fullName evidence="7">Uncharacterized protein</fullName>
    </submittedName>
</protein>
<dbReference type="GO" id="GO:0030154">
    <property type="term" value="P:cell differentiation"/>
    <property type="evidence" value="ECO:0007669"/>
    <property type="project" value="TreeGrafter"/>
</dbReference>
<keyword evidence="8" id="KW-1185">Reference proteome</keyword>
<dbReference type="GO" id="GO:0005737">
    <property type="term" value="C:cytoplasm"/>
    <property type="evidence" value="ECO:0007669"/>
    <property type="project" value="TreeGrafter"/>
</dbReference>
<dbReference type="InterPro" id="IPR050591">
    <property type="entry name" value="GSK-3"/>
</dbReference>
<dbReference type="OrthoDB" id="296386at2759"/>
<evidence type="ECO:0000256" key="3">
    <source>
        <dbReference type="ARBA" id="ARBA00022741"/>
    </source>
</evidence>
<evidence type="ECO:0000313" key="7">
    <source>
        <dbReference type="EMBL" id="KAF9622755.1"/>
    </source>
</evidence>
<evidence type="ECO:0000313" key="8">
    <source>
        <dbReference type="Proteomes" id="UP000631114"/>
    </source>
</evidence>
<name>A0A835IRZ5_9MAGN</name>
<feature type="transmembrane region" description="Helical" evidence="6">
    <location>
        <begin position="83"/>
        <end position="108"/>
    </location>
</feature>
<keyword evidence="6" id="KW-0812">Transmembrane</keyword>
<dbReference type="Proteomes" id="UP000631114">
    <property type="component" value="Unassembled WGS sequence"/>
</dbReference>
<evidence type="ECO:0000256" key="5">
    <source>
        <dbReference type="ARBA" id="ARBA00022840"/>
    </source>
</evidence>
<keyword evidence="1" id="KW-0723">Serine/threonine-protein kinase</keyword>
<dbReference type="AlphaFoldDB" id="A0A835IRZ5"/>
<dbReference type="InterPro" id="IPR011009">
    <property type="entry name" value="Kinase-like_dom_sf"/>
</dbReference>
<dbReference type="EMBL" id="JADFTS010000002">
    <property type="protein sequence ID" value="KAF9622755.1"/>
    <property type="molecule type" value="Genomic_DNA"/>
</dbReference>
<dbReference type="GO" id="GO:0005634">
    <property type="term" value="C:nucleus"/>
    <property type="evidence" value="ECO:0007669"/>
    <property type="project" value="TreeGrafter"/>
</dbReference>
<evidence type="ECO:0000256" key="2">
    <source>
        <dbReference type="ARBA" id="ARBA00022679"/>
    </source>
</evidence>
<keyword evidence="5" id="KW-0067">ATP-binding</keyword>
<keyword evidence="2" id="KW-0808">Transferase</keyword>
<feature type="transmembrane region" description="Helical" evidence="6">
    <location>
        <begin position="313"/>
        <end position="330"/>
    </location>
</feature>
<comment type="caution">
    <text evidence="7">The sequence shown here is derived from an EMBL/GenBank/DDBJ whole genome shotgun (WGS) entry which is preliminary data.</text>
</comment>
<dbReference type="Gene3D" id="1.10.510.10">
    <property type="entry name" value="Transferase(Phosphotransferase) domain 1"/>
    <property type="match status" value="1"/>
</dbReference>
<dbReference type="SUPFAM" id="SSF56112">
    <property type="entry name" value="Protein kinase-like (PK-like)"/>
    <property type="match status" value="1"/>
</dbReference>
<dbReference type="PANTHER" id="PTHR24057">
    <property type="entry name" value="GLYCOGEN SYNTHASE KINASE-3 ALPHA"/>
    <property type="match status" value="1"/>
</dbReference>
<feature type="transmembrane region" description="Helical" evidence="6">
    <location>
        <begin position="115"/>
        <end position="148"/>
    </location>
</feature>
<accession>A0A835IRZ5</accession>
<organism evidence="7 8">
    <name type="scientific">Coptis chinensis</name>
    <dbReference type="NCBI Taxonomy" id="261450"/>
    <lineage>
        <taxon>Eukaryota</taxon>
        <taxon>Viridiplantae</taxon>
        <taxon>Streptophyta</taxon>
        <taxon>Embryophyta</taxon>
        <taxon>Tracheophyta</taxon>
        <taxon>Spermatophyta</taxon>
        <taxon>Magnoliopsida</taxon>
        <taxon>Ranunculales</taxon>
        <taxon>Ranunculaceae</taxon>
        <taxon>Coptidoideae</taxon>
        <taxon>Coptis</taxon>
    </lineage>
</organism>
<evidence type="ECO:0000256" key="4">
    <source>
        <dbReference type="ARBA" id="ARBA00022777"/>
    </source>
</evidence>
<keyword evidence="4" id="KW-0418">Kinase</keyword>
<reference evidence="7 8" key="1">
    <citation type="submission" date="2020-10" db="EMBL/GenBank/DDBJ databases">
        <title>The Coptis chinensis genome and diversification of protoberbering-type alkaloids.</title>
        <authorList>
            <person name="Wang B."/>
            <person name="Shu S."/>
            <person name="Song C."/>
            <person name="Liu Y."/>
        </authorList>
    </citation>
    <scope>NUCLEOTIDE SEQUENCE [LARGE SCALE GENOMIC DNA]</scope>
    <source>
        <strain evidence="7">HL-2020</strain>
        <tissue evidence="7">Leaf</tissue>
    </source>
</reference>
<keyword evidence="6" id="KW-1133">Transmembrane helix</keyword>
<sequence length="336" mass="37790">MVLLIPDLMKSQLRTLQLFEFKLHFGDTKVAAPLETLGKAVAELQKNKPTYIGMDSEFEWGEVEAFVRRLDGSLFNWYIHSKLVLFCLCVFGWSVCWVFATCYSLGVLCCCLRHGLLLCFGVGVALGVVSLLCHGLLGASLLLVFVFLEAEYATPQNSLNQFGCNYNLDSHHDHFCSLLLSSPSLLFGSMGSARLVSQESLRYGYGRLPAGLVMLVLRPGLTMMWTLMWFCGTKFIFIEVVASCDVWDNTHGFGEPNISYICSRYYRARELIFGAIEYTTTIDMWSIWMCLNLSFSLGQVCVLIDLIKKGQKVISFLLCIACNLVHNINFNGNLMD</sequence>